<keyword evidence="2 4" id="KW-0238">DNA-binding</keyword>
<dbReference type="GO" id="GO:0000976">
    <property type="term" value="F:transcription cis-regulatory region binding"/>
    <property type="evidence" value="ECO:0007669"/>
    <property type="project" value="TreeGrafter"/>
</dbReference>
<dbReference type="InterPro" id="IPR001647">
    <property type="entry name" value="HTH_TetR"/>
</dbReference>
<sequence length="199" mass="21232">MGEEPGRRERKKQRTREALVAEAMRLFEQQGYDETTVAEIATAADVSTRTFFLHFPTKEDVLLANTQVRVDLGADVIAGRGPGESAADALGRAIEEMIVNTWNTDLASGLAGLRAGLLTSSPAAQARLLQRFLAAHADLTEALLRAYPDELDPIEAAALVGAVVGAVGAAALTSLRHGDPPEQVRDAMRRATALAVHPR</sequence>
<feature type="domain" description="HTH tetR-type" evidence="5">
    <location>
        <begin position="13"/>
        <end position="73"/>
    </location>
</feature>
<evidence type="ECO:0000256" key="4">
    <source>
        <dbReference type="PROSITE-ProRule" id="PRU00335"/>
    </source>
</evidence>
<dbReference type="PROSITE" id="PS50977">
    <property type="entry name" value="HTH_TETR_2"/>
    <property type="match status" value="1"/>
</dbReference>
<dbReference type="AlphaFoldDB" id="A0A4R4YLK6"/>
<keyword evidence="1" id="KW-0805">Transcription regulation</keyword>
<dbReference type="InterPro" id="IPR023772">
    <property type="entry name" value="DNA-bd_HTH_TetR-type_CS"/>
</dbReference>
<name>A0A4R4YLK6_9ACTN</name>
<organism evidence="6 7">
    <name type="scientific">Nonomuraea terrae</name>
    <dbReference type="NCBI Taxonomy" id="2530383"/>
    <lineage>
        <taxon>Bacteria</taxon>
        <taxon>Bacillati</taxon>
        <taxon>Actinomycetota</taxon>
        <taxon>Actinomycetes</taxon>
        <taxon>Streptosporangiales</taxon>
        <taxon>Streptosporangiaceae</taxon>
        <taxon>Nonomuraea</taxon>
    </lineage>
</organism>
<dbReference type="Gene3D" id="1.10.357.10">
    <property type="entry name" value="Tetracycline Repressor, domain 2"/>
    <property type="match status" value="1"/>
</dbReference>
<dbReference type="Proteomes" id="UP000295302">
    <property type="component" value="Unassembled WGS sequence"/>
</dbReference>
<dbReference type="PRINTS" id="PR00455">
    <property type="entry name" value="HTHTETR"/>
</dbReference>
<evidence type="ECO:0000259" key="5">
    <source>
        <dbReference type="PROSITE" id="PS50977"/>
    </source>
</evidence>
<dbReference type="GO" id="GO:0003700">
    <property type="term" value="F:DNA-binding transcription factor activity"/>
    <property type="evidence" value="ECO:0007669"/>
    <property type="project" value="TreeGrafter"/>
</dbReference>
<feature type="DNA-binding region" description="H-T-H motif" evidence="4">
    <location>
        <begin position="36"/>
        <end position="55"/>
    </location>
</feature>
<dbReference type="InterPro" id="IPR009057">
    <property type="entry name" value="Homeodomain-like_sf"/>
</dbReference>
<evidence type="ECO:0000313" key="6">
    <source>
        <dbReference type="EMBL" id="TDD45871.1"/>
    </source>
</evidence>
<dbReference type="PROSITE" id="PS01081">
    <property type="entry name" value="HTH_TETR_1"/>
    <property type="match status" value="1"/>
</dbReference>
<dbReference type="InterPro" id="IPR050109">
    <property type="entry name" value="HTH-type_TetR-like_transc_reg"/>
</dbReference>
<dbReference type="PANTHER" id="PTHR30055:SF234">
    <property type="entry name" value="HTH-TYPE TRANSCRIPTIONAL REGULATOR BETI"/>
    <property type="match status" value="1"/>
</dbReference>
<evidence type="ECO:0000256" key="3">
    <source>
        <dbReference type="ARBA" id="ARBA00023163"/>
    </source>
</evidence>
<evidence type="ECO:0000256" key="1">
    <source>
        <dbReference type="ARBA" id="ARBA00023015"/>
    </source>
</evidence>
<dbReference type="OrthoDB" id="3296001at2"/>
<protein>
    <submittedName>
        <fullName evidence="6">TetR/AcrR family transcriptional regulator</fullName>
    </submittedName>
</protein>
<keyword evidence="7" id="KW-1185">Reference proteome</keyword>
<dbReference type="EMBL" id="SMKQ01000071">
    <property type="protein sequence ID" value="TDD45871.1"/>
    <property type="molecule type" value="Genomic_DNA"/>
</dbReference>
<dbReference type="PANTHER" id="PTHR30055">
    <property type="entry name" value="HTH-TYPE TRANSCRIPTIONAL REGULATOR RUTR"/>
    <property type="match status" value="1"/>
</dbReference>
<accession>A0A4R4YLK6</accession>
<evidence type="ECO:0000256" key="2">
    <source>
        <dbReference type="ARBA" id="ARBA00023125"/>
    </source>
</evidence>
<reference evidence="6 7" key="1">
    <citation type="submission" date="2019-03" db="EMBL/GenBank/DDBJ databases">
        <title>Draft genome sequences of novel Actinobacteria.</title>
        <authorList>
            <person name="Sahin N."/>
            <person name="Ay H."/>
            <person name="Saygin H."/>
        </authorList>
    </citation>
    <scope>NUCLEOTIDE SEQUENCE [LARGE SCALE GENOMIC DNA]</scope>
    <source>
        <strain evidence="6 7">CH32</strain>
    </source>
</reference>
<evidence type="ECO:0000313" key="7">
    <source>
        <dbReference type="Proteomes" id="UP000295302"/>
    </source>
</evidence>
<dbReference type="Pfam" id="PF00440">
    <property type="entry name" value="TetR_N"/>
    <property type="match status" value="1"/>
</dbReference>
<keyword evidence="3" id="KW-0804">Transcription</keyword>
<dbReference type="Gene3D" id="1.10.10.60">
    <property type="entry name" value="Homeodomain-like"/>
    <property type="match status" value="1"/>
</dbReference>
<proteinExistence type="predicted"/>
<dbReference type="RefSeq" id="WP_132615458.1">
    <property type="nucleotide sequence ID" value="NZ_SMKQ01000071.1"/>
</dbReference>
<gene>
    <name evidence="6" type="ORF">E1286_22745</name>
</gene>
<dbReference type="SUPFAM" id="SSF46689">
    <property type="entry name" value="Homeodomain-like"/>
    <property type="match status" value="1"/>
</dbReference>
<comment type="caution">
    <text evidence="6">The sequence shown here is derived from an EMBL/GenBank/DDBJ whole genome shotgun (WGS) entry which is preliminary data.</text>
</comment>